<dbReference type="OrthoDB" id="795241at2"/>
<evidence type="ECO:0008006" key="3">
    <source>
        <dbReference type="Google" id="ProtNLM"/>
    </source>
</evidence>
<dbReference type="RefSeq" id="WP_025076557.1">
    <property type="nucleotide sequence ID" value="NZ_FQVD01000070.1"/>
</dbReference>
<reference evidence="1 2" key="1">
    <citation type="submission" date="2016-11" db="EMBL/GenBank/DDBJ databases">
        <authorList>
            <person name="Jaros S."/>
            <person name="Januszkiewicz K."/>
            <person name="Wedrychowicz H."/>
        </authorList>
    </citation>
    <scope>NUCLEOTIDE SEQUENCE [LARGE SCALE GENOMIC DNA]</scope>
    <source>
        <strain evidence="1 2">DSM 26883</strain>
    </source>
</reference>
<keyword evidence="2" id="KW-1185">Reference proteome</keyword>
<evidence type="ECO:0000313" key="2">
    <source>
        <dbReference type="Proteomes" id="UP000184436"/>
    </source>
</evidence>
<dbReference type="AlphaFoldDB" id="A0A1M5GM57"/>
<gene>
    <name evidence="1" type="ORF">SAMN05444349_1702</name>
</gene>
<name>A0A1M5GM57_9BACE</name>
<proteinExistence type="predicted"/>
<organism evidence="1 2">
    <name type="scientific">Bacteroides faecichinchillae</name>
    <dbReference type="NCBI Taxonomy" id="871325"/>
    <lineage>
        <taxon>Bacteria</taxon>
        <taxon>Pseudomonadati</taxon>
        <taxon>Bacteroidota</taxon>
        <taxon>Bacteroidia</taxon>
        <taxon>Bacteroidales</taxon>
        <taxon>Bacteroidaceae</taxon>
        <taxon>Bacteroides</taxon>
    </lineage>
</organism>
<sequence length="170" mass="19519">MGAKRIRTKIGDVFSVKVSESGIKYFQLIAFDLTQLNSDVIRAFKKVYTLDEHPTLSEIVNGEVEFYAHCVTNFGPKLSLWEKVGSIADVGDTSHILFRSTSDGVREPGEEPIQISHRWYVWHINDENFTDVGKLEGENRKAEIGMVLSPWDIVDRIKTGKYNFWYPDFE</sequence>
<accession>A0A1M5GM57</accession>
<dbReference type="Proteomes" id="UP000184436">
    <property type="component" value="Unassembled WGS sequence"/>
</dbReference>
<protein>
    <recommendedName>
        <fullName evidence="3">Immunity protein 26</fullName>
    </recommendedName>
</protein>
<dbReference type="EMBL" id="FQVD01000070">
    <property type="protein sequence ID" value="SHG04582.1"/>
    <property type="molecule type" value="Genomic_DNA"/>
</dbReference>
<evidence type="ECO:0000313" key="1">
    <source>
        <dbReference type="EMBL" id="SHG04582.1"/>
    </source>
</evidence>